<sequence>MLPVSWSAEALTDLEQILGYIAERNPVAADRLLAIAAETAERLSEHPYLYRPGRVAGTREAVAHPNYIIVYRVGSSVIDILGVLHARQAYPPG</sequence>
<comment type="caution">
    <text evidence="3">The sequence shown here is derived from an EMBL/GenBank/DDBJ whole genome shotgun (WGS) entry which is preliminary data.</text>
</comment>
<evidence type="ECO:0000256" key="2">
    <source>
        <dbReference type="ARBA" id="ARBA00022649"/>
    </source>
</evidence>
<protein>
    <submittedName>
        <fullName evidence="3">Addiction module antitoxin</fullName>
    </submittedName>
</protein>
<comment type="similarity">
    <text evidence="1">Belongs to the RelE toxin family.</text>
</comment>
<dbReference type="AlphaFoldDB" id="A0A0A0D7G2"/>
<gene>
    <name evidence="3" type="ORF">P409_13955</name>
</gene>
<dbReference type="RefSeq" id="WP_034837502.1">
    <property type="nucleotide sequence ID" value="NZ_JANX01000150.1"/>
</dbReference>
<dbReference type="Proteomes" id="UP000029995">
    <property type="component" value="Unassembled WGS sequence"/>
</dbReference>
<dbReference type="InterPro" id="IPR007712">
    <property type="entry name" value="RelE/ParE_toxin"/>
</dbReference>
<evidence type="ECO:0000313" key="3">
    <source>
        <dbReference type="EMBL" id="KGM33768.1"/>
    </source>
</evidence>
<organism evidence="3 4">
    <name type="scientific">Inquilinus limosus MP06</name>
    <dbReference type="NCBI Taxonomy" id="1398085"/>
    <lineage>
        <taxon>Bacteria</taxon>
        <taxon>Pseudomonadati</taxon>
        <taxon>Pseudomonadota</taxon>
        <taxon>Alphaproteobacteria</taxon>
        <taxon>Rhodospirillales</taxon>
        <taxon>Rhodospirillaceae</taxon>
        <taxon>Inquilinus</taxon>
    </lineage>
</organism>
<dbReference type="Pfam" id="PF05016">
    <property type="entry name" value="ParE_toxin"/>
    <property type="match status" value="1"/>
</dbReference>
<reference evidence="3 4" key="1">
    <citation type="submission" date="2014-01" db="EMBL/GenBank/DDBJ databases">
        <title>Genome sequence determination for a cystic fibrosis isolate, Inquilinus limosus.</title>
        <authorList>
            <person name="Pino M."/>
            <person name="Di Conza J."/>
            <person name="Gutkind G."/>
        </authorList>
    </citation>
    <scope>NUCLEOTIDE SEQUENCE [LARGE SCALE GENOMIC DNA]</scope>
    <source>
        <strain evidence="3 4">MP06</strain>
    </source>
</reference>
<accession>A0A0A0D7G2</accession>
<dbReference type="EMBL" id="JANX01000150">
    <property type="protein sequence ID" value="KGM33768.1"/>
    <property type="molecule type" value="Genomic_DNA"/>
</dbReference>
<dbReference type="Gene3D" id="3.30.2310.20">
    <property type="entry name" value="RelE-like"/>
    <property type="match status" value="1"/>
</dbReference>
<name>A0A0A0D7G2_9PROT</name>
<dbReference type="OrthoDB" id="595470at2"/>
<proteinExistence type="inferred from homology"/>
<dbReference type="InterPro" id="IPR035093">
    <property type="entry name" value="RelE/ParE_toxin_dom_sf"/>
</dbReference>
<dbReference type="PANTHER" id="PTHR33755">
    <property type="entry name" value="TOXIN PARE1-RELATED"/>
    <property type="match status" value="1"/>
</dbReference>
<dbReference type="NCBIfam" id="TIGR02385">
    <property type="entry name" value="RelE_StbE"/>
    <property type="match status" value="1"/>
</dbReference>
<keyword evidence="2" id="KW-1277">Toxin-antitoxin system</keyword>
<evidence type="ECO:0000256" key="1">
    <source>
        <dbReference type="ARBA" id="ARBA00006226"/>
    </source>
</evidence>
<dbReference type="InterPro" id="IPR051803">
    <property type="entry name" value="TA_system_RelE-like_toxin"/>
</dbReference>
<evidence type="ECO:0000313" key="4">
    <source>
        <dbReference type="Proteomes" id="UP000029995"/>
    </source>
</evidence>